<dbReference type="PANTHER" id="PTHR42724">
    <property type="entry name" value="TETRAACYLDISACCHARIDE 4'-KINASE"/>
    <property type="match status" value="1"/>
</dbReference>
<keyword evidence="10 13" id="KW-0067">ATP-binding</keyword>
<evidence type="ECO:0000313" key="15">
    <source>
        <dbReference type="Proteomes" id="UP000831534"/>
    </source>
</evidence>
<evidence type="ECO:0000256" key="4">
    <source>
        <dbReference type="ARBA" id="ARBA00016436"/>
    </source>
</evidence>
<dbReference type="SUPFAM" id="SSF52540">
    <property type="entry name" value="P-loop containing nucleoside triphosphate hydrolases"/>
    <property type="match status" value="1"/>
</dbReference>
<proteinExistence type="inferred from homology"/>
<comment type="function">
    <text evidence="1 13">Transfers the gamma-phosphate of ATP to the 4'-position of a tetraacyldisaccharide 1-phosphate intermediate (termed DS-1-P) to form tetraacyldisaccharide 1,4'-bis-phosphate (lipid IVA).</text>
</comment>
<dbReference type="GO" id="GO:0009244">
    <property type="term" value="P:lipopolysaccharide core region biosynthetic process"/>
    <property type="evidence" value="ECO:0007669"/>
    <property type="project" value="TreeGrafter"/>
</dbReference>
<dbReference type="Proteomes" id="UP000831534">
    <property type="component" value="Chromosome"/>
</dbReference>
<organism evidence="14 15">
    <name type="scientific">Conchiformibius kuhniae</name>
    <dbReference type="NCBI Taxonomy" id="211502"/>
    <lineage>
        <taxon>Bacteria</taxon>
        <taxon>Pseudomonadati</taxon>
        <taxon>Pseudomonadota</taxon>
        <taxon>Betaproteobacteria</taxon>
        <taxon>Neisseriales</taxon>
        <taxon>Neisseriaceae</taxon>
        <taxon>Conchiformibius</taxon>
    </lineage>
</organism>
<keyword evidence="9 13" id="KW-0418">Kinase</keyword>
<dbReference type="NCBIfam" id="TIGR00682">
    <property type="entry name" value="lpxK"/>
    <property type="match status" value="1"/>
</dbReference>
<dbReference type="GO" id="GO:0009029">
    <property type="term" value="F:lipid-A 4'-kinase activity"/>
    <property type="evidence" value="ECO:0007669"/>
    <property type="project" value="UniProtKB-UniRule"/>
</dbReference>
<evidence type="ECO:0000256" key="6">
    <source>
        <dbReference type="ARBA" id="ARBA00022556"/>
    </source>
</evidence>
<sequence length="335" mass="36315">MKPEHPLARHWQQPSAVLNVLLSPASWLFGAAAWLRRTLYRAGWLKTEKLSVPVVVVGNLHAGGTGKTPITAALADALMRRGVKVGIVSRGYGRSLRDTHVLNDSSTAAQAGDEPLLLYRQTRAAVAVSARRADAARALLAKFPDIQIIISDDGLQHYALHRDVEIAVYPAADAARRPKLLPNGALREPLSRLQTVDALVFSQAEYGIPETVFGLPANVFAAQLRPAAPYRFRRPAEMLSAPPDNAVCAAACAIARPERFFNTLKQMGFPISQTQVLPDHAALNPAALPSADYVFVTEKDAVKLPPDCPENVWVLPVRAEITPDLAAFVLARVIN</sequence>
<dbReference type="HAMAP" id="MF_00409">
    <property type="entry name" value="LpxK"/>
    <property type="match status" value="1"/>
</dbReference>
<evidence type="ECO:0000256" key="10">
    <source>
        <dbReference type="ARBA" id="ARBA00022840"/>
    </source>
</evidence>
<comment type="catalytic activity">
    <reaction evidence="13">
        <text>a lipid A disaccharide + ATP = a lipid IVA + ADP + H(+)</text>
        <dbReference type="Rhea" id="RHEA:67840"/>
        <dbReference type="ChEBI" id="CHEBI:15378"/>
        <dbReference type="ChEBI" id="CHEBI:30616"/>
        <dbReference type="ChEBI" id="CHEBI:176343"/>
        <dbReference type="ChEBI" id="CHEBI:176425"/>
        <dbReference type="ChEBI" id="CHEBI:456216"/>
        <dbReference type="EC" id="2.7.1.130"/>
    </reaction>
</comment>
<keyword evidence="5 13" id="KW-0444">Lipid biosynthesis</keyword>
<dbReference type="AlphaFoldDB" id="A0A8T9MR55"/>
<reference evidence="14" key="2">
    <citation type="submission" date="2024-09" db="EMBL/GenBank/DDBJ databases">
        <authorList>
            <person name="Veyrier F.J."/>
        </authorList>
    </citation>
    <scope>NUCLEOTIDE SEQUENCE</scope>
    <source>
        <strain evidence="14">17694</strain>
    </source>
</reference>
<evidence type="ECO:0000313" key="14">
    <source>
        <dbReference type="EMBL" id="UOP04037.2"/>
    </source>
</evidence>
<comment type="pathway">
    <text evidence="2 13">Glycolipid biosynthesis; lipid IV(A) biosynthesis; lipid IV(A) from (3R)-3-hydroxytetradecanoyl-[acyl-carrier-protein] and UDP-N-acetyl-alpha-D-glucosamine: step 6/6.</text>
</comment>
<evidence type="ECO:0000256" key="2">
    <source>
        <dbReference type="ARBA" id="ARBA00004870"/>
    </source>
</evidence>
<dbReference type="EC" id="2.7.1.130" evidence="3 13"/>
<keyword evidence="6 13" id="KW-0441">Lipid A biosynthesis</keyword>
<dbReference type="GO" id="GO:0005886">
    <property type="term" value="C:plasma membrane"/>
    <property type="evidence" value="ECO:0007669"/>
    <property type="project" value="TreeGrafter"/>
</dbReference>
<dbReference type="InterPro" id="IPR003758">
    <property type="entry name" value="LpxK"/>
</dbReference>
<evidence type="ECO:0000256" key="3">
    <source>
        <dbReference type="ARBA" id="ARBA00012071"/>
    </source>
</evidence>
<dbReference type="GO" id="GO:0009245">
    <property type="term" value="P:lipid A biosynthetic process"/>
    <property type="evidence" value="ECO:0007669"/>
    <property type="project" value="UniProtKB-UniRule"/>
</dbReference>
<dbReference type="RefSeq" id="WP_245571946.1">
    <property type="nucleotide sequence ID" value="NZ_CP091521.1"/>
</dbReference>
<keyword evidence="7 13" id="KW-0808">Transferase</keyword>
<evidence type="ECO:0000256" key="9">
    <source>
        <dbReference type="ARBA" id="ARBA00022777"/>
    </source>
</evidence>
<dbReference type="Pfam" id="PF02606">
    <property type="entry name" value="LpxK"/>
    <property type="match status" value="1"/>
</dbReference>
<dbReference type="KEGG" id="ckh:LVJ77_05970"/>
<reference evidence="14" key="1">
    <citation type="journal article" date="2022" name="Res Sq">
        <title>Evolution of multicellular longitudinally dividing oral cavity symbionts (Neisseriaceae).</title>
        <authorList>
            <person name="Nyongesa S."/>
            <person name="Weber P."/>
            <person name="Bernet E."/>
            <person name="Pullido F."/>
            <person name="Nieckarz M."/>
            <person name="Delaby M."/>
            <person name="Nieves C."/>
            <person name="Viehboeck T."/>
            <person name="Krause N."/>
            <person name="Rivera-Millot A."/>
            <person name="Nakamura A."/>
            <person name="Vischer N."/>
            <person name="VanNieuwenhze M."/>
            <person name="Brun Y."/>
            <person name="Cava F."/>
            <person name="Bulgheresi S."/>
            <person name="Veyrier F."/>
        </authorList>
    </citation>
    <scope>NUCLEOTIDE SEQUENCE</scope>
    <source>
        <strain evidence="14">17694</strain>
    </source>
</reference>
<evidence type="ECO:0000256" key="1">
    <source>
        <dbReference type="ARBA" id="ARBA00002274"/>
    </source>
</evidence>
<evidence type="ECO:0000256" key="13">
    <source>
        <dbReference type="HAMAP-Rule" id="MF_00409"/>
    </source>
</evidence>
<evidence type="ECO:0000256" key="5">
    <source>
        <dbReference type="ARBA" id="ARBA00022516"/>
    </source>
</evidence>
<dbReference type="EMBL" id="CP091521">
    <property type="protein sequence ID" value="UOP04037.2"/>
    <property type="molecule type" value="Genomic_DNA"/>
</dbReference>
<gene>
    <name evidence="13 14" type="primary">lpxK</name>
    <name evidence="14" type="ORF">LVJ77_05970</name>
</gene>
<accession>A0A8T9MR55</accession>
<protein>
    <recommendedName>
        <fullName evidence="4 13">Tetraacyldisaccharide 4'-kinase</fullName>
        <ecNumber evidence="3 13">2.7.1.130</ecNumber>
    </recommendedName>
    <alternativeName>
        <fullName evidence="12 13">Lipid A 4'-kinase</fullName>
    </alternativeName>
</protein>
<evidence type="ECO:0000256" key="7">
    <source>
        <dbReference type="ARBA" id="ARBA00022679"/>
    </source>
</evidence>
<feature type="binding site" evidence="13">
    <location>
        <begin position="61"/>
        <end position="68"/>
    </location>
    <ligand>
        <name>ATP</name>
        <dbReference type="ChEBI" id="CHEBI:30616"/>
    </ligand>
</feature>
<keyword evidence="11 13" id="KW-0443">Lipid metabolism</keyword>
<comment type="similarity">
    <text evidence="13">Belongs to the LpxK family.</text>
</comment>
<dbReference type="InterPro" id="IPR027417">
    <property type="entry name" value="P-loop_NTPase"/>
</dbReference>
<evidence type="ECO:0000256" key="8">
    <source>
        <dbReference type="ARBA" id="ARBA00022741"/>
    </source>
</evidence>
<keyword evidence="15" id="KW-1185">Reference proteome</keyword>
<dbReference type="GO" id="GO:0005524">
    <property type="term" value="F:ATP binding"/>
    <property type="evidence" value="ECO:0007669"/>
    <property type="project" value="UniProtKB-UniRule"/>
</dbReference>
<evidence type="ECO:0000256" key="11">
    <source>
        <dbReference type="ARBA" id="ARBA00023098"/>
    </source>
</evidence>
<keyword evidence="8 13" id="KW-0547">Nucleotide-binding</keyword>
<dbReference type="PANTHER" id="PTHR42724:SF1">
    <property type="entry name" value="TETRAACYLDISACCHARIDE 4'-KINASE, MITOCHONDRIAL-RELATED"/>
    <property type="match status" value="1"/>
</dbReference>
<evidence type="ECO:0000256" key="12">
    <source>
        <dbReference type="ARBA" id="ARBA00029757"/>
    </source>
</evidence>
<name>A0A8T9MR55_9NEIS</name>